<dbReference type="OrthoDB" id="283948at2"/>
<evidence type="ECO:0008006" key="3">
    <source>
        <dbReference type="Google" id="ProtNLM"/>
    </source>
</evidence>
<proteinExistence type="predicted"/>
<organism evidence="1 2">
    <name type="scientific">Roseivivax lentus</name>
    <dbReference type="NCBI Taxonomy" id="633194"/>
    <lineage>
        <taxon>Bacteria</taxon>
        <taxon>Pseudomonadati</taxon>
        <taxon>Pseudomonadota</taxon>
        <taxon>Alphaproteobacteria</taxon>
        <taxon>Rhodobacterales</taxon>
        <taxon>Roseobacteraceae</taxon>
        <taxon>Roseivivax</taxon>
    </lineage>
</organism>
<keyword evidence="2" id="KW-1185">Reference proteome</keyword>
<dbReference type="STRING" id="633194.SAMN05421759_11070"/>
<accession>A0A1N7NUJ2</accession>
<name>A0A1N7NUJ2_9RHOB</name>
<dbReference type="RefSeq" id="WP_076449149.1">
    <property type="nucleotide sequence ID" value="NZ_FTOQ01000010.1"/>
</dbReference>
<sequence length="218" mass="23487">MAFGSEDLLRLYERGKDGGPLERARLLGKAALGDRAEEAPIGDLDRAVWALRGTLLDTAAEATTTCPGCGTRLEFEIPRAFGLPERRAVSEVTVTHAGRDIAVRLPTLRHVTRAGLDLVALAPEAPWDDPAFRAAAEARIEEADPALAMTLGFRCEACGAQATPAFDALAFVWGEFEAAARRVVADVVALARGYGWREADILAMSALRRGLYLEALER</sequence>
<gene>
    <name evidence="1" type="ORF">SAMN05421759_11070</name>
</gene>
<dbReference type="EMBL" id="FTOQ01000010">
    <property type="protein sequence ID" value="SIT01980.1"/>
    <property type="molecule type" value="Genomic_DNA"/>
</dbReference>
<dbReference type="Proteomes" id="UP000186684">
    <property type="component" value="Unassembled WGS sequence"/>
</dbReference>
<evidence type="ECO:0000313" key="1">
    <source>
        <dbReference type="EMBL" id="SIT01980.1"/>
    </source>
</evidence>
<evidence type="ECO:0000313" key="2">
    <source>
        <dbReference type="Proteomes" id="UP000186684"/>
    </source>
</evidence>
<protein>
    <recommendedName>
        <fullName evidence="3">Phage baseplate protein</fullName>
    </recommendedName>
</protein>
<dbReference type="AlphaFoldDB" id="A0A1N7NUJ2"/>
<reference evidence="2" key="1">
    <citation type="submission" date="2017-01" db="EMBL/GenBank/DDBJ databases">
        <authorList>
            <person name="Varghese N."/>
            <person name="Submissions S."/>
        </authorList>
    </citation>
    <scope>NUCLEOTIDE SEQUENCE [LARGE SCALE GENOMIC DNA]</scope>
    <source>
        <strain evidence="2">DSM 29430</strain>
    </source>
</reference>